<dbReference type="CDD" id="cd06602">
    <property type="entry name" value="GH31_MGAM_SI_GAA"/>
    <property type="match status" value="1"/>
</dbReference>
<dbReference type="Pfam" id="PF00088">
    <property type="entry name" value="Trefoil"/>
    <property type="match status" value="1"/>
</dbReference>
<dbReference type="Pfam" id="PF13802">
    <property type="entry name" value="Gal_mutarotas_2"/>
    <property type="match status" value="1"/>
</dbReference>
<keyword evidence="6" id="KW-0325">Glycoprotein</keyword>
<dbReference type="PROSITE" id="PS51448">
    <property type="entry name" value="P_TREFOIL_2"/>
    <property type="match status" value="2"/>
</dbReference>
<dbReference type="InterPro" id="IPR000519">
    <property type="entry name" value="P_trefoil_dom"/>
</dbReference>
<dbReference type="GO" id="GO:0016020">
    <property type="term" value="C:membrane"/>
    <property type="evidence" value="ECO:0007669"/>
    <property type="project" value="UniProtKB-SubCell"/>
</dbReference>
<feature type="region of interest" description="Disordered" evidence="11">
    <location>
        <begin position="190"/>
        <end position="209"/>
    </location>
</feature>
<keyword evidence="7 10" id="KW-0326">Glycosidase</keyword>
<reference evidence="15 16" key="1">
    <citation type="submission" date="2018-08" db="EMBL/GenBank/DDBJ databases">
        <title>Aphanomyces genome sequencing and annotation.</title>
        <authorList>
            <person name="Minardi D."/>
            <person name="Oidtmann B."/>
            <person name="Van Der Giezen M."/>
            <person name="Studholme D.J."/>
        </authorList>
    </citation>
    <scope>NUCLEOTIDE SEQUENCE [LARGE SCALE GENOMIC DNA]</scope>
    <source>
        <strain evidence="15 16">Sv</strain>
    </source>
</reference>
<evidence type="ECO:0000256" key="12">
    <source>
        <dbReference type="SAM" id="Phobius"/>
    </source>
</evidence>
<organism evidence="15 16">
    <name type="scientific">Aphanomyces astaci</name>
    <name type="common">Crayfish plague agent</name>
    <dbReference type="NCBI Taxonomy" id="112090"/>
    <lineage>
        <taxon>Eukaryota</taxon>
        <taxon>Sar</taxon>
        <taxon>Stramenopiles</taxon>
        <taxon>Oomycota</taxon>
        <taxon>Saprolegniomycetes</taxon>
        <taxon>Saprolegniales</taxon>
        <taxon>Verrucalvaceae</taxon>
        <taxon>Aphanomyces</taxon>
    </lineage>
</organism>
<dbReference type="InterPro" id="IPR011013">
    <property type="entry name" value="Gal_mutarotase_sf_dom"/>
</dbReference>
<dbReference type="InterPro" id="IPR013780">
    <property type="entry name" value="Glyco_hydro_b"/>
</dbReference>
<dbReference type="AlphaFoldDB" id="A0A3R7AF48"/>
<gene>
    <name evidence="15" type="ORF">DYB35_000642</name>
</gene>
<keyword evidence="3 10" id="KW-0378">Hydrolase</keyword>
<dbReference type="Gene3D" id="4.10.110.10">
    <property type="entry name" value="Spasmolytic Protein, domain 1"/>
    <property type="match status" value="1"/>
</dbReference>
<dbReference type="VEuPathDB" id="FungiDB:H257_08031"/>
<evidence type="ECO:0000256" key="5">
    <source>
        <dbReference type="ARBA" id="ARBA00023157"/>
    </source>
</evidence>
<dbReference type="Pfam" id="PF21365">
    <property type="entry name" value="Glyco_hydro_31_3rd"/>
    <property type="match status" value="1"/>
</dbReference>
<feature type="domain" description="P-type" evidence="14">
    <location>
        <begin position="27"/>
        <end position="74"/>
    </location>
</feature>
<dbReference type="SUPFAM" id="SSF57492">
    <property type="entry name" value="Trefoil"/>
    <property type="match status" value="1"/>
</dbReference>
<dbReference type="SUPFAM" id="SSF51445">
    <property type="entry name" value="(Trans)glycosidases"/>
    <property type="match status" value="1"/>
</dbReference>
<keyword evidence="12" id="KW-0812">Transmembrane</keyword>
<dbReference type="Gene3D" id="3.20.20.80">
    <property type="entry name" value="Glycosidases"/>
    <property type="match status" value="2"/>
</dbReference>
<dbReference type="InterPro" id="IPR030458">
    <property type="entry name" value="Glyco_hydro_31_AS"/>
</dbReference>
<dbReference type="GO" id="GO:0005975">
    <property type="term" value="P:carbohydrate metabolic process"/>
    <property type="evidence" value="ECO:0007669"/>
    <property type="project" value="InterPro"/>
</dbReference>
<evidence type="ECO:0000256" key="2">
    <source>
        <dbReference type="ARBA" id="ARBA00007806"/>
    </source>
</evidence>
<evidence type="ECO:0000256" key="4">
    <source>
        <dbReference type="ARBA" id="ARBA00023136"/>
    </source>
</evidence>
<evidence type="ECO:0000313" key="16">
    <source>
        <dbReference type="Proteomes" id="UP000285712"/>
    </source>
</evidence>
<protein>
    <recommendedName>
        <fullName evidence="8">Maltase</fullName>
    </recommendedName>
</protein>
<dbReference type="PROSITE" id="PS00129">
    <property type="entry name" value="GLYCOSYL_HYDROL_F31_1"/>
    <property type="match status" value="1"/>
</dbReference>
<keyword evidence="4 12" id="KW-0472">Membrane</keyword>
<evidence type="ECO:0000256" key="8">
    <source>
        <dbReference type="ARBA" id="ARBA00041343"/>
    </source>
</evidence>
<feature type="signal peptide" evidence="13">
    <location>
        <begin position="1"/>
        <end position="20"/>
    </location>
</feature>
<dbReference type="GO" id="GO:0004553">
    <property type="term" value="F:hydrolase activity, hydrolyzing O-glycosyl compounds"/>
    <property type="evidence" value="ECO:0007669"/>
    <property type="project" value="InterPro"/>
</dbReference>
<evidence type="ECO:0000313" key="15">
    <source>
        <dbReference type="EMBL" id="RHY93633.1"/>
    </source>
</evidence>
<proteinExistence type="inferred from homology"/>
<dbReference type="PANTHER" id="PTHR22762:SF133">
    <property type="entry name" value="P-TYPE DOMAIN-CONTAINING PROTEIN"/>
    <property type="match status" value="1"/>
</dbReference>
<dbReference type="CDD" id="cd14752">
    <property type="entry name" value="GH31_N"/>
    <property type="match status" value="1"/>
</dbReference>
<feature type="transmembrane region" description="Helical" evidence="12">
    <location>
        <begin position="1061"/>
        <end position="1081"/>
    </location>
</feature>
<dbReference type="InterPro" id="IPR017853">
    <property type="entry name" value="GH"/>
</dbReference>
<dbReference type="InterPro" id="IPR048395">
    <property type="entry name" value="Glyco_hydro_31_C"/>
</dbReference>
<keyword evidence="12" id="KW-1133">Transmembrane helix</keyword>
<keyword evidence="13" id="KW-0732">Signal</keyword>
<accession>A0A3R7AF48</accession>
<dbReference type="SMART" id="SM00018">
    <property type="entry name" value="PD"/>
    <property type="match status" value="2"/>
</dbReference>
<dbReference type="CDD" id="cd00111">
    <property type="entry name" value="Trefoil"/>
    <property type="match status" value="1"/>
</dbReference>
<comment type="caution">
    <text evidence="15">The sequence shown here is derived from an EMBL/GenBank/DDBJ whole genome shotgun (WGS) entry which is preliminary data.</text>
</comment>
<evidence type="ECO:0000256" key="9">
    <source>
        <dbReference type="PROSITE-ProRule" id="PRU00779"/>
    </source>
</evidence>
<evidence type="ECO:0000256" key="1">
    <source>
        <dbReference type="ARBA" id="ARBA00004370"/>
    </source>
</evidence>
<dbReference type="PANTHER" id="PTHR22762">
    <property type="entry name" value="ALPHA-GLUCOSIDASE"/>
    <property type="match status" value="1"/>
</dbReference>
<evidence type="ECO:0000256" key="6">
    <source>
        <dbReference type="ARBA" id="ARBA00023180"/>
    </source>
</evidence>
<dbReference type="SUPFAM" id="SSF51011">
    <property type="entry name" value="Glycosyl hydrolase domain"/>
    <property type="match status" value="1"/>
</dbReference>
<dbReference type="Proteomes" id="UP000285712">
    <property type="component" value="Unassembled WGS sequence"/>
</dbReference>
<comment type="similarity">
    <text evidence="2 10">Belongs to the glycosyl hydrolase 31 family.</text>
</comment>
<feature type="domain" description="P-type" evidence="14">
    <location>
        <begin position="81"/>
        <end position="125"/>
    </location>
</feature>
<comment type="caution">
    <text evidence="9">Lacks conserved residue(s) required for the propagation of feature annotation.</text>
</comment>
<dbReference type="InterPro" id="IPR025887">
    <property type="entry name" value="Glyco_hydro_31_N_dom"/>
</dbReference>
<evidence type="ECO:0000256" key="7">
    <source>
        <dbReference type="ARBA" id="ARBA00023295"/>
    </source>
</evidence>
<name>A0A3R7AF48_APHAT</name>
<evidence type="ECO:0000259" key="14">
    <source>
        <dbReference type="PROSITE" id="PS51448"/>
    </source>
</evidence>
<feature type="chain" id="PRO_5018617851" description="Maltase" evidence="13">
    <location>
        <begin position="21"/>
        <end position="1091"/>
    </location>
</feature>
<evidence type="ECO:0000256" key="11">
    <source>
        <dbReference type="SAM" id="MobiDB-lite"/>
    </source>
</evidence>
<dbReference type="InterPro" id="IPR000322">
    <property type="entry name" value="Glyco_hydro_31_TIM"/>
</dbReference>
<evidence type="ECO:0000256" key="10">
    <source>
        <dbReference type="RuleBase" id="RU361185"/>
    </source>
</evidence>
<dbReference type="Pfam" id="PF01055">
    <property type="entry name" value="Glyco_hydro_31_2nd"/>
    <property type="match status" value="2"/>
</dbReference>
<dbReference type="EMBL" id="QUTG01003012">
    <property type="protein sequence ID" value="RHY93633.1"/>
    <property type="molecule type" value="Genomic_DNA"/>
</dbReference>
<dbReference type="InterPro" id="IPR044913">
    <property type="entry name" value="P_trefoil_dom_sf"/>
</dbReference>
<dbReference type="Gene3D" id="2.60.40.1180">
    <property type="entry name" value="Golgi alpha-mannosidase II"/>
    <property type="match status" value="2"/>
</dbReference>
<comment type="subcellular location">
    <subcellularLocation>
        <location evidence="1">Membrane</location>
    </subcellularLocation>
</comment>
<dbReference type="Gene3D" id="2.60.40.1760">
    <property type="entry name" value="glycosyl hydrolase (family 31)"/>
    <property type="match status" value="1"/>
</dbReference>
<evidence type="ECO:0000256" key="3">
    <source>
        <dbReference type="ARBA" id="ARBA00022801"/>
    </source>
</evidence>
<sequence>MIMSLKSWLTGVAVLTLAAAASPQEADQCAAPIPSPRLDCYPVQVNFPNATEETCLAQGCCWDALDAIPCAFGRATAPSTSLCDAVLPASRLACRNPRYFLTATDATTCAALGCCFDGTECFQPSFLGYDLKPQSWVETTSGYTGTLVLRSRGPFGNDISELSVEVTADASDQVRVRIFDPSFRRYEVPLPLHHPTTTSNSSSRNSTSSRLYSVSVTSSPFGIAITRISTGETLFNSTPAGHFNGLVFANQYLELSTSMPTSAPPTFFGLGEHVGRFLGNASGDRYTIWARDQPADTFHVHTSKGGDNVYGVHPFYIRVEDSGLAHGVFLLNSNALEAVATPHAITFRTVGGIIDLFVFVGPSAPSVVAQYTALVGRPMIPPYWSLGYHLCRWHYHSLDDVVSVVERMRAAGVPQDAQWTDIDVMDRYLDFTWDPTSFPQPKVSAFVDDLHAHGQHYVPIVDAGIAVTIPSYPAYEDGLAQHVFMKDGSNVSIEQNIVWPGMVAYPDFFHPNATSYWYVPPPPSPFSELKQLKRYYATAKYDGIWLDMNEPSSFCIEGGRESLSCVFNDSYAPYTFVRSQDTAYPFDPFRQPFVPGQAVNGNLAAMTASMAAHHVNSLHYNVHSLFGHSEIVATRLAVDSIRPTTRTFILSRSTFAGDGQYTAHWLGDNAATWEDLRQSIAGVLSMNVFGMPMVGPDVCGFGLNTTQELCIRWHQAAVRPYPYQTHIALCEVTYCPLTQIQPNSDFILYPFLRNHNMAAKDQAPVDFDNDAIDAIRKTLLERYHILPYLYTLLYRAHVDGSTVARSLYFEFPSKETLAIDSQYLLGSALLVSPVLEPGARQVAAYLPPSATWYDLWTGIPAAATGAVVLPAPLDTVPLHVRGGSIVALQYPNTTTTSSRKNPFRLVVALPAWSSGITNTTAATGELYLDSGNSVNPVQTSVFSLHKYTAKHATNGYLRIEAEAVVEGYTGPETKVLVDAIHVYGVHGYDADSDVHVAYVKVLNKRTATGTYFAANNTLVITDLLIEVGMSFALEVFPLAKHITIAPSPTSRPADADAISTWLYVGVGSATFIVLGGVYQIFSRRRGYTQVL</sequence>
<feature type="compositionally biased region" description="Low complexity" evidence="11">
    <location>
        <begin position="196"/>
        <end position="209"/>
    </location>
</feature>
<dbReference type="SUPFAM" id="SSF74650">
    <property type="entry name" value="Galactose mutarotase-like"/>
    <property type="match status" value="1"/>
</dbReference>
<keyword evidence="5" id="KW-1015">Disulfide bond</keyword>
<dbReference type="GO" id="GO:0030246">
    <property type="term" value="F:carbohydrate binding"/>
    <property type="evidence" value="ECO:0007669"/>
    <property type="project" value="InterPro"/>
</dbReference>
<evidence type="ECO:0000256" key="13">
    <source>
        <dbReference type="SAM" id="SignalP"/>
    </source>
</evidence>